<dbReference type="InterPro" id="IPR029063">
    <property type="entry name" value="SAM-dependent_MTases_sf"/>
</dbReference>
<evidence type="ECO:0000313" key="8">
    <source>
        <dbReference type="Proteomes" id="UP000566819"/>
    </source>
</evidence>
<dbReference type="PROSITE" id="PS51683">
    <property type="entry name" value="SAM_OMT_II"/>
    <property type="match status" value="1"/>
</dbReference>
<gene>
    <name evidence="7" type="ORF">G7Y89_g8739</name>
</gene>
<dbReference type="GO" id="GO:0046983">
    <property type="term" value="F:protein dimerization activity"/>
    <property type="evidence" value="ECO:0007669"/>
    <property type="project" value="InterPro"/>
</dbReference>
<organism evidence="7 8">
    <name type="scientific">Cudoniella acicularis</name>
    <dbReference type="NCBI Taxonomy" id="354080"/>
    <lineage>
        <taxon>Eukaryota</taxon>
        <taxon>Fungi</taxon>
        <taxon>Dikarya</taxon>
        <taxon>Ascomycota</taxon>
        <taxon>Pezizomycotina</taxon>
        <taxon>Leotiomycetes</taxon>
        <taxon>Helotiales</taxon>
        <taxon>Tricladiaceae</taxon>
        <taxon>Cudoniella</taxon>
    </lineage>
</organism>
<dbReference type="OrthoDB" id="1535081at2759"/>
<dbReference type="SUPFAM" id="SSF46785">
    <property type="entry name" value="Winged helix' DNA-binding domain"/>
    <property type="match status" value="1"/>
</dbReference>
<evidence type="ECO:0008006" key="9">
    <source>
        <dbReference type="Google" id="ProtNLM"/>
    </source>
</evidence>
<keyword evidence="2" id="KW-0808">Transferase</keyword>
<dbReference type="InterPro" id="IPR012967">
    <property type="entry name" value="COMT_dimerisation"/>
</dbReference>
<dbReference type="InterPro" id="IPR001077">
    <property type="entry name" value="COMT_C"/>
</dbReference>
<evidence type="ECO:0000313" key="7">
    <source>
        <dbReference type="EMBL" id="KAF4629411.1"/>
    </source>
</evidence>
<evidence type="ECO:0000259" key="5">
    <source>
        <dbReference type="Pfam" id="PF00891"/>
    </source>
</evidence>
<dbReference type="InterPro" id="IPR016461">
    <property type="entry name" value="COMT-like"/>
</dbReference>
<dbReference type="GO" id="GO:0008171">
    <property type="term" value="F:O-methyltransferase activity"/>
    <property type="evidence" value="ECO:0007669"/>
    <property type="project" value="InterPro"/>
</dbReference>
<dbReference type="Pfam" id="PF00891">
    <property type="entry name" value="Methyltransf_2"/>
    <property type="match status" value="1"/>
</dbReference>
<dbReference type="EMBL" id="JAAMPI010000680">
    <property type="protein sequence ID" value="KAF4629411.1"/>
    <property type="molecule type" value="Genomic_DNA"/>
</dbReference>
<feature type="domain" description="O-methyltransferase C-terminal" evidence="5">
    <location>
        <begin position="213"/>
        <end position="355"/>
    </location>
</feature>
<evidence type="ECO:0000259" key="6">
    <source>
        <dbReference type="Pfam" id="PF08100"/>
    </source>
</evidence>
<name>A0A8H4W0S6_9HELO</name>
<dbReference type="InterPro" id="IPR036388">
    <property type="entry name" value="WH-like_DNA-bd_sf"/>
</dbReference>
<evidence type="ECO:0000256" key="2">
    <source>
        <dbReference type="ARBA" id="ARBA00022679"/>
    </source>
</evidence>
<feature type="active site" description="Proton acceptor" evidence="4">
    <location>
        <position position="285"/>
    </location>
</feature>
<dbReference type="Proteomes" id="UP000566819">
    <property type="component" value="Unassembled WGS sequence"/>
</dbReference>
<dbReference type="GO" id="GO:0032259">
    <property type="term" value="P:methylation"/>
    <property type="evidence" value="ECO:0007669"/>
    <property type="project" value="UniProtKB-KW"/>
</dbReference>
<keyword evidence="8" id="KW-1185">Reference proteome</keyword>
<sequence length="381" mass="41831">MSVSELINSINGVADGGAGVTDEERASLLLACDKLRSKLEGPLVLRLAIDMKIFDVAAAISRPDGYFTTEKLASETGADPLLINRIMRYMTAISLFQEVGPGKFKTTPLSGIYVTASPLAQGIIHMTSQMEIISALPAYFAQNGYKNPGDAYDGPFQYARQTKLHCFEWIATQPKLQHAFNVIMGISRSARDQSWFDYFPVSSKLSVKSDSDTLLVDIGGGVGHDLIRLKEKKPSLSGKLIVQDISVVIESISDLPTGIEAMKYDFFTPQPVKGAKAYYLANVLHDWPDKQALQILGNVKEAMTSDSFLLINENVLPETNVSLFSASTDFMMMGGFSAQERTENQFRTLLDEAGLELVKAWEPEDAADGEGRRLLEAVLKK</sequence>
<evidence type="ECO:0000256" key="1">
    <source>
        <dbReference type="ARBA" id="ARBA00022603"/>
    </source>
</evidence>
<dbReference type="PANTHER" id="PTHR43712">
    <property type="entry name" value="PUTATIVE (AFU_ORTHOLOGUE AFUA_4G14580)-RELATED"/>
    <property type="match status" value="1"/>
</dbReference>
<dbReference type="Gene3D" id="3.40.50.150">
    <property type="entry name" value="Vaccinia Virus protein VP39"/>
    <property type="match status" value="1"/>
</dbReference>
<evidence type="ECO:0000256" key="3">
    <source>
        <dbReference type="ARBA" id="ARBA00022691"/>
    </source>
</evidence>
<protein>
    <recommendedName>
        <fullName evidence="9">O-methyltransferase domain-containing protein</fullName>
    </recommendedName>
</protein>
<proteinExistence type="predicted"/>
<dbReference type="PIRSF" id="PIRSF005739">
    <property type="entry name" value="O-mtase"/>
    <property type="match status" value="1"/>
</dbReference>
<accession>A0A8H4W0S6</accession>
<dbReference type="AlphaFoldDB" id="A0A8H4W0S6"/>
<comment type="caution">
    <text evidence="7">The sequence shown here is derived from an EMBL/GenBank/DDBJ whole genome shotgun (WGS) entry which is preliminary data.</text>
</comment>
<keyword evidence="1" id="KW-0489">Methyltransferase</keyword>
<reference evidence="7 8" key="1">
    <citation type="submission" date="2020-03" db="EMBL/GenBank/DDBJ databases">
        <title>Draft Genome Sequence of Cudoniella acicularis.</title>
        <authorList>
            <person name="Buettner E."/>
            <person name="Kellner H."/>
        </authorList>
    </citation>
    <scope>NUCLEOTIDE SEQUENCE [LARGE SCALE GENOMIC DNA]</scope>
    <source>
        <strain evidence="7 8">DSM 108380</strain>
    </source>
</reference>
<evidence type="ECO:0000256" key="4">
    <source>
        <dbReference type="PIRSR" id="PIRSR005739-1"/>
    </source>
</evidence>
<dbReference type="PANTHER" id="PTHR43712:SF11">
    <property type="entry name" value="O-METHYLTRANSFERASE (AFU_ORTHOLOGUE AFUA_2G17820)-RELATED"/>
    <property type="match status" value="1"/>
</dbReference>
<dbReference type="SUPFAM" id="SSF53335">
    <property type="entry name" value="S-adenosyl-L-methionine-dependent methyltransferases"/>
    <property type="match status" value="1"/>
</dbReference>
<feature type="domain" description="O-methyltransferase dimerisation" evidence="6">
    <location>
        <begin position="44"/>
        <end position="115"/>
    </location>
</feature>
<dbReference type="InterPro" id="IPR036390">
    <property type="entry name" value="WH_DNA-bd_sf"/>
</dbReference>
<dbReference type="Gene3D" id="1.10.10.10">
    <property type="entry name" value="Winged helix-like DNA-binding domain superfamily/Winged helix DNA-binding domain"/>
    <property type="match status" value="1"/>
</dbReference>
<dbReference type="Pfam" id="PF08100">
    <property type="entry name" value="Dimerisation"/>
    <property type="match status" value="1"/>
</dbReference>
<keyword evidence="3" id="KW-0949">S-adenosyl-L-methionine</keyword>